<evidence type="ECO:0000313" key="4">
    <source>
        <dbReference type="Proteomes" id="UP000265515"/>
    </source>
</evidence>
<dbReference type="Gene3D" id="2.60.40.10">
    <property type="entry name" value="Immunoglobulins"/>
    <property type="match status" value="1"/>
</dbReference>
<keyword evidence="4" id="KW-1185">Reference proteome</keyword>
<protein>
    <submittedName>
        <fullName evidence="3">Uncharacterized protein</fullName>
    </submittedName>
</protein>
<reference evidence="3 4" key="1">
    <citation type="journal article" date="2018" name="Cell">
        <title>The Chara Genome: Secondary Complexity and Implications for Plant Terrestrialization.</title>
        <authorList>
            <person name="Nishiyama T."/>
            <person name="Sakayama H."/>
            <person name="Vries J.D."/>
            <person name="Buschmann H."/>
            <person name="Saint-Marcoux D."/>
            <person name="Ullrich K.K."/>
            <person name="Haas F.B."/>
            <person name="Vanderstraeten L."/>
            <person name="Becker D."/>
            <person name="Lang D."/>
            <person name="Vosolsobe S."/>
            <person name="Rombauts S."/>
            <person name="Wilhelmsson P.K.I."/>
            <person name="Janitza P."/>
            <person name="Kern R."/>
            <person name="Heyl A."/>
            <person name="Rumpler F."/>
            <person name="Villalobos L.I.A.C."/>
            <person name="Clay J.M."/>
            <person name="Skokan R."/>
            <person name="Toyoda A."/>
            <person name="Suzuki Y."/>
            <person name="Kagoshima H."/>
            <person name="Schijlen E."/>
            <person name="Tajeshwar N."/>
            <person name="Catarino B."/>
            <person name="Hetherington A.J."/>
            <person name="Saltykova A."/>
            <person name="Bonnot C."/>
            <person name="Breuninger H."/>
            <person name="Symeonidi A."/>
            <person name="Radhakrishnan G.V."/>
            <person name="Van Nieuwerburgh F."/>
            <person name="Deforce D."/>
            <person name="Chang C."/>
            <person name="Karol K.G."/>
            <person name="Hedrich R."/>
            <person name="Ulvskov P."/>
            <person name="Glockner G."/>
            <person name="Delwiche C.F."/>
            <person name="Petrasek J."/>
            <person name="Van de Peer Y."/>
            <person name="Friml J."/>
            <person name="Beilby M."/>
            <person name="Dolan L."/>
            <person name="Kohara Y."/>
            <person name="Sugano S."/>
            <person name="Fujiyama A."/>
            <person name="Delaux P.-M."/>
            <person name="Quint M."/>
            <person name="TheiBen G."/>
            <person name="Hagemann M."/>
            <person name="Harholt J."/>
            <person name="Dunand C."/>
            <person name="Zachgo S."/>
            <person name="Langdale J."/>
            <person name="Maumus F."/>
            <person name="Straeten D.V.D."/>
            <person name="Gould S.B."/>
            <person name="Rensing S.A."/>
        </authorList>
    </citation>
    <scope>NUCLEOTIDE SEQUENCE [LARGE SCALE GENOMIC DNA]</scope>
    <source>
        <strain evidence="3 4">S276</strain>
    </source>
</reference>
<name>A0A388LL82_CHABU</name>
<gene>
    <name evidence="3" type="ORF">CBR_g36714</name>
</gene>
<evidence type="ECO:0000256" key="1">
    <source>
        <dbReference type="PROSITE-ProRule" id="PRU00087"/>
    </source>
</evidence>
<accession>A0A388LL82</accession>
<dbReference type="SUPFAM" id="SSF81296">
    <property type="entry name" value="E set domains"/>
    <property type="match status" value="1"/>
</dbReference>
<dbReference type="Proteomes" id="UP000265515">
    <property type="component" value="Unassembled WGS sequence"/>
</dbReference>
<organism evidence="3 4">
    <name type="scientific">Chara braunii</name>
    <name type="common">Braun's stonewort</name>
    <dbReference type="NCBI Taxonomy" id="69332"/>
    <lineage>
        <taxon>Eukaryota</taxon>
        <taxon>Viridiplantae</taxon>
        <taxon>Streptophyta</taxon>
        <taxon>Charophyceae</taxon>
        <taxon>Charales</taxon>
        <taxon>Characeae</taxon>
        <taxon>Chara</taxon>
    </lineage>
</organism>
<dbReference type="SMART" id="SM00557">
    <property type="entry name" value="IG_FLMN"/>
    <property type="match status" value="1"/>
</dbReference>
<dbReference type="Pfam" id="PF00630">
    <property type="entry name" value="Filamin"/>
    <property type="match status" value="1"/>
</dbReference>
<dbReference type="InterPro" id="IPR017868">
    <property type="entry name" value="Filamin/ABP280_repeat-like"/>
</dbReference>
<dbReference type="AlphaFoldDB" id="A0A388LL82"/>
<dbReference type="Gramene" id="GBG83096">
    <property type="protein sequence ID" value="GBG83096"/>
    <property type="gene ID" value="CBR_g36714"/>
</dbReference>
<keyword evidence="2" id="KW-0175">Coiled coil</keyword>
<dbReference type="PROSITE" id="PS50194">
    <property type="entry name" value="FILAMIN_REPEAT"/>
    <property type="match status" value="1"/>
</dbReference>
<sequence length="395" mass="42280">MATGSGLSRAAEAVAWNDILVQCYDKYGNPTVAAPGDTVTMEISAPFQVDKEEFLPVGNGQFTGRYQPYDEGQFSVSISIAGTQLAGSPFKAEAKTENVLPNRCVATLVPADMLVAGEIGRVKIAYNSSKLRLPQGSDFGVSLVRTTSSATIASAAFLVWNVAATDSSGVVTGVYAPEESTRGVVVFKYSITEATTTYIASARLHGTDVTGSKATITVVPGPGDERRLRREARERAAVRRGRDAVVSARSRTIVSAGATMATSSMSQASSQATLSGFSQSGSQASVSQSVGLQVSQHAQLTPEDYEILQAEELQDELQRQLDEATERRRRAIMRKVRLGSRLQELRKLEALDESTLDPAMRALRNSLLCVAETQVVRQEVLAELVAGEKQILAAL</sequence>
<proteinExistence type="predicted"/>
<dbReference type="InterPro" id="IPR014756">
    <property type="entry name" value="Ig_E-set"/>
</dbReference>
<evidence type="ECO:0000256" key="2">
    <source>
        <dbReference type="SAM" id="Coils"/>
    </source>
</evidence>
<comment type="caution">
    <text evidence="3">The sequence shown here is derived from an EMBL/GenBank/DDBJ whole genome shotgun (WGS) entry which is preliminary data.</text>
</comment>
<evidence type="ECO:0000313" key="3">
    <source>
        <dbReference type="EMBL" id="GBG83096.1"/>
    </source>
</evidence>
<feature type="repeat" description="Filamin" evidence="1">
    <location>
        <begin position="1"/>
        <end position="94"/>
    </location>
</feature>
<feature type="coiled-coil region" evidence="2">
    <location>
        <begin position="307"/>
        <end position="334"/>
    </location>
</feature>
<dbReference type="InterPro" id="IPR001298">
    <property type="entry name" value="Filamin/ABP280_rpt"/>
</dbReference>
<dbReference type="InterPro" id="IPR013783">
    <property type="entry name" value="Ig-like_fold"/>
</dbReference>
<dbReference type="EMBL" id="BFEA01000428">
    <property type="protein sequence ID" value="GBG83096.1"/>
    <property type="molecule type" value="Genomic_DNA"/>
</dbReference>